<evidence type="ECO:0000313" key="2">
    <source>
        <dbReference type="Proteomes" id="UP000281118"/>
    </source>
</evidence>
<dbReference type="OrthoDB" id="9780310at2"/>
<accession>A0A3S0Z9N6</accession>
<dbReference type="Pfam" id="PF01904">
    <property type="entry name" value="DUF72"/>
    <property type="match status" value="1"/>
</dbReference>
<reference evidence="1 2" key="1">
    <citation type="submission" date="2018-12" db="EMBL/GenBank/DDBJ databases">
        <title>The genome sequences of Variovorax guangxiensis DSM 27352.</title>
        <authorList>
            <person name="Gao J."/>
            <person name="Sun J."/>
        </authorList>
    </citation>
    <scope>NUCLEOTIDE SEQUENCE [LARGE SCALE GENOMIC DNA]</scope>
    <source>
        <strain evidence="1 2">DSM 27352</strain>
    </source>
</reference>
<dbReference type="SUPFAM" id="SSF117396">
    <property type="entry name" value="TM1631-like"/>
    <property type="match status" value="1"/>
</dbReference>
<dbReference type="PANTHER" id="PTHR30348:SF14">
    <property type="entry name" value="BLR8050 PROTEIN"/>
    <property type="match status" value="1"/>
</dbReference>
<dbReference type="PANTHER" id="PTHR30348">
    <property type="entry name" value="UNCHARACTERIZED PROTEIN YECE"/>
    <property type="match status" value="1"/>
</dbReference>
<dbReference type="AlphaFoldDB" id="A0A3S0Z9N6"/>
<dbReference type="RefSeq" id="WP_126025845.1">
    <property type="nucleotide sequence ID" value="NZ_RXFT01000025.1"/>
</dbReference>
<organism evidence="1 2">
    <name type="scientific">Variovorax guangxiensis</name>
    <dbReference type="NCBI Taxonomy" id="1775474"/>
    <lineage>
        <taxon>Bacteria</taxon>
        <taxon>Pseudomonadati</taxon>
        <taxon>Pseudomonadota</taxon>
        <taxon>Betaproteobacteria</taxon>
        <taxon>Burkholderiales</taxon>
        <taxon>Comamonadaceae</taxon>
        <taxon>Variovorax</taxon>
    </lineage>
</organism>
<dbReference type="EMBL" id="RXFT01000025">
    <property type="protein sequence ID" value="RUR71785.1"/>
    <property type="molecule type" value="Genomic_DNA"/>
</dbReference>
<comment type="caution">
    <text evidence="1">The sequence shown here is derived from an EMBL/GenBank/DDBJ whole genome shotgun (WGS) entry which is preliminary data.</text>
</comment>
<dbReference type="Proteomes" id="UP000281118">
    <property type="component" value="Unassembled WGS sequence"/>
</dbReference>
<dbReference type="Gene3D" id="3.20.20.410">
    <property type="entry name" value="Protein of unknown function UPF0759"/>
    <property type="match status" value="1"/>
</dbReference>
<proteinExistence type="predicted"/>
<protein>
    <submittedName>
        <fullName evidence="1">DUF72 domain-containing protein</fullName>
    </submittedName>
</protein>
<dbReference type="InterPro" id="IPR002763">
    <property type="entry name" value="DUF72"/>
</dbReference>
<sequence length="261" mass="29136">MRSTIRAAEPSQDWRIGCAGWSLPRALWPVFPAEGSHLERYAQRFDAVEIDSSFYRPHRRETYERWAASTPEGFRFAVKLPKTVTHEHRLVGAMPAFEAFAAQVEGLGSKLGALVVQLPPSLAFDAAAVRGFFTALRHRHRGAVVLEPRHRSWFTSQADGLLSDFEVARVLADPVLFDEAAAPGGWSGLVYLRLHGSPRRYWSAYDEELLARLARRLQRAKEEGAQCWCVFDNTAGGEATGNALTLRRLLENQSSTRGDGT</sequence>
<dbReference type="InterPro" id="IPR036520">
    <property type="entry name" value="UPF0759_sf"/>
</dbReference>
<evidence type="ECO:0000313" key="1">
    <source>
        <dbReference type="EMBL" id="RUR71785.1"/>
    </source>
</evidence>
<gene>
    <name evidence="1" type="ORF">EJP67_32545</name>
</gene>
<name>A0A3S0Z9N6_9BURK</name>